<organism evidence="1 2">
    <name type="scientific">Devosia elaeis</name>
    <dbReference type="NCBI Taxonomy" id="1770058"/>
    <lineage>
        <taxon>Bacteria</taxon>
        <taxon>Pseudomonadati</taxon>
        <taxon>Pseudomonadota</taxon>
        <taxon>Alphaproteobacteria</taxon>
        <taxon>Hyphomicrobiales</taxon>
        <taxon>Devosiaceae</taxon>
        <taxon>Devosia</taxon>
    </lineage>
</organism>
<comment type="caution">
    <text evidence="1">The sequence shown here is derived from an EMBL/GenBank/DDBJ whole genome shotgun (WGS) entry which is preliminary data.</text>
</comment>
<dbReference type="EMBL" id="LVVY01000086">
    <property type="protein sequence ID" value="OAM77132.1"/>
    <property type="molecule type" value="Genomic_DNA"/>
</dbReference>
<reference evidence="1 2" key="1">
    <citation type="submission" date="2016-03" db="EMBL/GenBank/DDBJ databases">
        <title>Genome sequencing of Devosia sp. S37.</title>
        <authorList>
            <person name="Mohd Nor M."/>
        </authorList>
    </citation>
    <scope>NUCLEOTIDE SEQUENCE [LARGE SCALE GENOMIC DNA]</scope>
    <source>
        <strain evidence="1 2">S37</strain>
    </source>
</reference>
<accession>A0A178HW88</accession>
<protein>
    <submittedName>
        <fullName evidence="1">Uncharacterized protein</fullName>
    </submittedName>
</protein>
<proteinExistence type="predicted"/>
<evidence type="ECO:0000313" key="1">
    <source>
        <dbReference type="EMBL" id="OAM77132.1"/>
    </source>
</evidence>
<sequence>MLSLALSHVDDWLDVDAAMEMALAGQRKGSIETIKDDGMILATQTCSAMMLDMFDVDVARITPAAVESTACQLRAALKTSVRRSRHLRDRKPWAPARQPDRARALADQVFL</sequence>
<gene>
    <name evidence="1" type="ORF">A3840_10895</name>
</gene>
<name>A0A178HW88_9HYPH</name>
<evidence type="ECO:0000313" key="2">
    <source>
        <dbReference type="Proteomes" id="UP000078389"/>
    </source>
</evidence>
<keyword evidence="2" id="KW-1185">Reference proteome</keyword>
<dbReference type="AlphaFoldDB" id="A0A178HW88"/>
<dbReference type="Proteomes" id="UP000078389">
    <property type="component" value="Unassembled WGS sequence"/>
</dbReference>